<feature type="domain" description="MmgE/PrpD N-terminal" evidence="2">
    <location>
        <begin position="17"/>
        <end position="239"/>
    </location>
</feature>
<dbReference type="EMBL" id="JAUKWQ010000004">
    <property type="protein sequence ID" value="MDO1583589.1"/>
    <property type="molecule type" value="Genomic_DNA"/>
</dbReference>
<dbReference type="PANTHER" id="PTHR16943">
    <property type="entry name" value="2-METHYLCITRATE DEHYDRATASE-RELATED"/>
    <property type="match status" value="1"/>
</dbReference>
<accession>A0ABT8SYP3</accession>
<dbReference type="Gene3D" id="3.30.1330.120">
    <property type="entry name" value="2-methylcitrate dehydratase PrpD"/>
    <property type="match status" value="1"/>
</dbReference>
<proteinExistence type="inferred from homology"/>
<dbReference type="InterPro" id="IPR045337">
    <property type="entry name" value="MmgE_PrpD_C"/>
</dbReference>
<dbReference type="InterPro" id="IPR005656">
    <property type="entry name" value="MmgE_PrpD"/>
</dbReference>
<dbReference type="InterPro" id="IPR042183">
    <property type="entry name" value="MmgE/PrpD_sf_1"/>
</dbReference>
<dbReference type="Gene3D" id="1.10.4100.10">
    <property type="entry name" value="2-methylcitrate dehydratase PrpD"/>
    <property type="match status" value="1"/>
</dbReference>
<reference evidence="4" key="1">
    <citation type="journal article" date="2015" name="Int. J. Syst. Evol. Microbiol.">
        <title>Rhizobium oryzicola sp. nov., potential plant-growth-promoting endophytic bacteria isolated from rice roots.</title>
        <authorList>
            <person name="Zhang X.X."/>
            <person name="Gao J.S."/>
            <person name="Cao Y.H."/>
            <person name="Sheirdil R.A."/>
            <person name="Wang X.C."/>
            <person name="Zhang L."/>
        </authorList>
    </citation>
    <scope>NUCLEOTIDE SEQUENCE</scope>
    <source>
        <strain evidence="4">05753</strain>
    </source>
</reference>
<organism evidence="4 5">
    <name type="scientific">Rhizobium oryzicola</name>
    <dbReference type="NCBI Taxonomy" id="1232668"/>
    <lineage>
        <taxon>Bacteria</taxon>
        <taxon>Pseudomonadati</taxon>
        <taxon>Pseudomonadota</taxon>
        <taxon>Alphaproteobacteria</taxon>
        <taxon>Hyphomicrobiales</taxon>
        <taxon>Rhizobiaceae</taxon>
        <taxon>Rhizobium/Agrobacterium group</taxon>
        <taxon>Rhizobium</taxon>
    </lineage>
</organism>
<evidence type="ECO:0000256" key="1">
    <source>
        <dbReference type="ARBA" id="ARBA00006174"/>
    </source>
</evidence>
<dbReference type="Proteomes" id="UP001169006">
    <property type="component" value="Unassembled WGS sequence"/>
</dbReference>
<reference evidence="4" key="2">
    <citation type="submission" date="2023-07" db="EMBL/GenBank/DDBJ databases">
        <authorList>
            <person name="Sun H."/>
        </authorList>
    </citation>
    <scope>NUCLEOTIDE SEQUENCE</scope>
    <source>
        <strain evidence="4">05753</strain>
    </source>
</reference>
<dbReference type="InterPro" id="IPR045336">
    <property type="entry name" value="MmgE_PrpD_N"/>
</dbReference>
<comment type="caution">
    <text evidence="4">The sequence shown here is derived from an EMBL/GenBank/DDBJ whole genome shotgun (WGS) entry which is preliminary data.</text>
</comment>
<sequence length="457" mass="49513">MTSVITRIATSLTARSTFSSRALEMARNAVIDTIGCLLAGRSNESVVAVRRAFQAELPDEPARLVCSSSTSASVMALANATAAHALDFDDNFHPARAHASAVLVPALLSLVRPQSNISGIDFLEAYLTGLEAQAAIGYGVNPAHYNRGWHGTSTVGAVGAAAGVTRLLGGNSEEVVHAISIAASMASGLKGQFGTPTKPLHAGFAARNAVDAARLAMSGMRGSVDILEKRQGFLDLFGATDSRGWDDWCADDTSVIETRGLVVKQHPCCASTHRAIDAVLDIKRQYDLVADDIAAIETKVGISAFRNLAFEDPLNEMQARFSMQYCLATAFEKGRLSLEDFTPKALQQSAVRQLMPRINISAYTEEEERGQERLPHVVFVTLRDGRVLQRTRLNARGALQDALSEDQQQAKFTDCLAWAGLEARSLYERLMNMSNRSPLFDQLRNFHSPKDHVLKPA</sequence>
<keyword evidence="5" id="KW-1185">Reference proteome</keyword>
<gene>
    <name evidence="4" type="ORF">Q2T52_15990</name>
</gene>
<evidence type="ECO:0000313" key="4">
    <source>
        <dbReference type="EMBL" id="MDO1583589.1"/>
    </source>
</evidence>
<dbReference type="Pfam" id="PF19305">
    <property type="entry name" value="MmgE_PrpD_C"/>
    <property type="match status" value="1"/>
</dbReference>
<dbReference type="InterPro" id="IPR042188">
    <property type="entry name" value="MmgE/PrpD_sf_2"/>
</dbReference>
<dbReference type="RefSeq" id="WP_302077774.1">
    <property type="nucleotide sequence ID" value="NZ_JAUKWQ010000004.1"/>
</dbReference>
<dbReference type="SUPFAM" id="SSF103378">
    <property type="entry name" value="2-methylcitrate dehydratase PrpD"/>
    <property type="match status" value="1"/>
</dbReference>
<comment type="similarity">
    <text evidence="1">Belongs to the PrpD family.</text>
</comment>
<evidence type="ECO:0000259" key="2">
    <source>
        <dbReference type="Pfam" id="PF03972"/>
    </source>
</evidence>
<protein>
    <submittedName>
        <fullName evidence="4">MmgE/PrpD family protein</fullName>
    </submittedName>
</protein>
<dbReference type="InterPro" id="IPR036148">
    <property type="entry name" value="MmgE/PrpD_sf"/>
</dbReference>
<name>A0ABT8SYP3_9HYPH</name>
<evidence type="ECO:0000313" key="5">
    <source>
        <dbReference type="Proteomes" id="UP001169006"/>
    </source>
</evidence>
<dbReference type="PANTHER" id="PTHR16943:SF8">
    <property type="entry name" value="2-METHYLCITRATE DEHYDRATASE"/>
    <property type="match status" value="1"/>
</dbReference>
<evidence type="ECO:0000259" key="3">
    <source>
        <dbReference type="Pfam" id="PF19305"/>
    </source>
</evidence>
<dbReference type="Pfam" id="PF03972">
    <property type="entry name" value="MmgE_PrpD_N"/>
    <property type="match status" value="1"/>
</dbReference>
<feature type="domain" description="MmgE/PrpD C-terminal" evidence="3">
    <location>
        <begin position="266"/>
        <end position="418"/>
    </location>
</feature>